<protein>
    <submittedName>
        <fullName evidence="1">Uncharacterized protein</fullName>
    </submittedName>
</protein>
<dbReference type="SUPFAM" id="SSF55811">
    <property type="entry name" value="Nudix"/>
    <property type="match status" value="1"/>
</dbReference>
<proteinExistence type="predicted"/>
<dbReference type="Gene3D" id="3.90.79.10">
    <property type="entry name" value="Nucleoside Triphosphate Pyrophosphohydrolase"/>
    <property type="match status" value="1"/>
</dbReference>
<gene>
    <name evidence="1" type="ORF">COU00_02510</name>
</gene>
<dbReference type="Proteomes" id="UP000229335">
    <property type="component" value="Unassembled WGS sequence"/>
</dbReference>
<dbReference type="InterPro" id="IPR015797">
    <property type="entry name" value="NUDIX_hydrolase-like_dom_sf"/>
</dbReference>
<name>A0A2M6WLY7_9BACT</name>
<evidence type="ECO:0000313" key="2">
    <source>
        <dbReference type="Proteomes" id="UP000229335"/>
    </source>
</evidence>
<dbReference type="EMBL" id="PFAS01000041">
    <property type="protein sequence ID" value="PIT93795.1"/>
    <property type="molecule type" value="Genomic_DNA"/>
</dbReference>
<accession>A0A2M6WLY7</accession>
<organism evidence="1 2">
    <name type="scientific">Candidatus Falkowbacteria bacterium CG10_big_fil_rev_8_21_14_0_10_43_11</name>
    <dbReference type="NCBI Taxonomy" id="1974568"/>
    <lineage>
        <taxon>Bacteria</taxon>
        <taxon>Candidatus Falkowiibacteriota</taxon>
    </lineage>
</organism>
<evidence type="ECO:0000313" key="1">
    <source>
        <dbReference type="EMBL" id="PIT93795.1"/>
    </source>
</evidence>
<comment type="caution">
    <text evidence="1">The sequence shown here is derived from an EMBL/GenBank/DDBJ whole genome shotgun (WGS) entry which is preliminary data.</text>
</comment>
<reference evidence="2" key="1">
    <citation type="submission" date="2017-09" db="EMBL/GenBank/DDBJ databases">
        <title>Depth-based differentiation of microbial function through sediment-hosted aquifers and enrichment of novel symbionts in the deep terrestrial subsurface.</title>
        <authorList>
            <person name="Probst A.J."/>
            <person name="Ladd B."/>
            <person name="Jarett J.K."/>
            <person name="Geller-Mcgrath D.E."/>
            <person name="Sieber C.M.K."/>
            <person name="Emerson J.B."/>
            <person name="Anantharaman K."/>
            <person name="Thomas B.C."/>
            <person name="Malmstrom R."/>
            <person name="Stieglmeier M."/>
            <person name="Klingl A."/>
            <person name="Woyke T."/>
            <person name="Ryan C.M."/>
            <person name="Banfield J.F."/>
        </authorList>
    </citation>
    <scope>NUCLEOTIDE SEQUENCE [LARGE SCALE GENOMIC DNA]</scope>
</reference>
<sequence>MGCKILKTRVKNGCFYWIFNATVVGLTENEYDHVFVGNHDGEPKINPAEAENWQWMNLADLKNDLKNNPDIYSHWIKIAIDKF</sequence>
<dbReference type="AlphaFoldDB" id="A0A2M6WLY7"/>